<dbReference type="Gene3D" id="2.170.270.10">
    <property type="entry name" value="SET domain"/>
    <property type="match status" value="1"/>
</dbReference>
<dbReference type="Gramene" id="PRQ20425">
    <property type="protein sequence ID" value="PRQ20425"/>
    <property type="gene ID" value="RchiOBHm_Chr7g0228041"/>
</dbReference>
<evidence type="ECO:0000256" key="1">
    <source>
        <dbReference type="ARBA" id="ARBA00004286"/>
    </source>
</evidence>
<keyword evidence="5" id="KW-0808">Transferase</keyword>
<sequence>MWPKASKIAKACRAMKEFGIAEVQTKAALKQLLEVYENNWDFIEADDYKELFNFIVPDNKKPNEEKVQPKVKGDLMRESKRVNPKNKQAPSYDTTEVIERPTKRYCTRQQKNQPLSCTKYSESSLRRTPPESMHIKFDEESEESEEWQPLVRKPRQRHTNPQEVWVADNKVGPGPDDCPELDISPNLICEGNFSDSDGCDVGEDVMKYLQLKSRNKQPPSYDTPEVIEWQTKRFRTRQQKNQPSSLTKYSESSLRRTPGKMHVKFDEESEESEDSQPLVRKPRQRHINPQEVWVTRNNIDDVLDDCPELEIGPSPVCEGNFTNSDGCDVDEDVVKYLPVELLTESNSVSVSDWSQTDVASSSPVKNPLISSSSQKSGFDLPNGEVSQEMMEEKCIKSYRTGECRSMAIVTNVTENKPELITSNEQDQGSKCSGLGSFNELFVDQNLIKPIRIPNYGALGSFEGLCSLIGIKVKDMENICGESAKRSRVSKGQKTSQLCKVEAGHNYHSSLRVTESAFNIDDITRGEERFKISLENGRNAELPTFSYIAQNLIYNKASVRFALANISYEDCCSKCYGDCLTSSIPCLCVIANGGECAYKPGGLVKEKFLEECISMKREPEKHPYFYCKKCPLVRSENVKSSVACKGHLLRRFIKECSYKCGCNRSCGNRIVQKGIAVKLQVFLTPEGKGWGLRTLEALPRGAFVCEYVGEIVTIDELHERSLLSIGKEHTYPVLLDADWGSQDVLKDEKALCLDTTVYGNVARFINHRCSDATLVEIPVEVETPDRHYYHVALFTTRDVGAMEELTWDYGISFHDHNYPVKHFRCLCGSPLCRDRKDIKRKITYVRRRRKDGRGNNKDGLLDHLAKDLATGTVREEIQVEPDSLMQLEVVPSTGALREEVQVAPHASRQLEIVPSTGAPKAEIQVASDPCMQLQVNPSTPRIEPRKALHCLNWEPVRDSCSSSSTVYLAKEVADLRAQLEAEKAAREKDQINFEAHRAQFQAVMQQLSTLLPGFQVPQASVQMQLE</sequence>
<name>A0A2P6PES1_ROSCH</name>
<dbReference type="AlphaFoldDB" id="A0A2P6PES1"/>
<protein>
    <submittedName>
        <fullName evidence="5">Putative histone-lysine N-methyltransferase chromatin remodeling SET family</fullName>
        <ecNumber evidence="5">2.1.1.43</ecNumber>
    </submittedName>
</protein>
<evidence type="ECO:0000259" key="4">
    <source>
        <dbReference type="PROSITE" id="PS50280"/>
    </source>
</evidence>
<dbReference type="InterPro" id="IPR025776">
    <property type="entry name" value="SUVR4/1/2"/>
</dbReference>
<dbReference type="PROSITE" id="PS51580">
    <property type="entry name" value="SAM_MT43_3"/>
    <property type="match status" value="1"/>
</dbReference>
<gene>
    <name evidence="5" type="ORF">RchiOBHm_Chr7g0228041</name>
</gene>
<feature type="compositionally biased region" description="Basic and acidic residues" evidence="3">
    <location>
        <begin position="124"/>
        <end position="138"/>
    </location>
</feature>
<dbReference type="EC" id="2.1.1.43" evidence="5"/>
<dbReference type="EMBL" id="PDCK01000045">
    <property type="protein sequence ID" value="PRQ20425.1"/>
    <property type="molecule type" value="Genomic_DNA"/>
</dbReference>
<dbReference type="PANTHER" id="PTHR46450:SF24">
    <property type="entry name" value="HISTONE-LYSINE N-METHYLTRANSFERASE SUVR4"/>
    <property type="match status" value="1"/>
</dbReference>
<dbReference type="InterPro" id="IPR001214">
    <property type="entry name" value="SET_dom"/>
</dbReference>
<keyword evidence="5" id="KW-0489">Methyltransferase</keyword>
<evidence type="ECO:0000313" key="5">
    <source>
        <dbReference type="EMBL" id="PRQ20425.1"/>
    </source>
</evidence>
<dbReference type="InterPro" id="IPR007728">
    <property type="entry name" value="Pre-SET_dom"/>
</dbReference>
<dbReference type="SMART" id="SM00317">
    <property type="entry name" value="SET"/>
    <property type="match status" value="1"/>
</dbReference>
<dbReference type="Pfam" id="PF00856">
    <property type="entry name" value="SET"/>
    <property type="match status" value="1"/>
</dbReference>
<dbReference type="InterPro" id="IPR043017">
    <property type="entry name" value="WIYLD_dom_sf"/>
</dbReference>
<evidence type="ECO:0000256" key="2">
    <source>
        <dbReference type="ARBA" id="ARBA00022454"/>
    </source>
</evidence>
<feature type="region of interest" description="Disordered" evidence="3">
    <location>
        <begin position="117"/>
        <end position="159"/>
    </location>
</feature>
<accession>A0A2P6PES1</accession>
<reference evidence="5 6" key="1">
    <citation type="journal article" date="2018" name="Nat. Genet.">
        <title>The Rosa genome provides new insights in the design of modern roses.</title>
        <authorList>
            <person name="Bendahmane M."/>
        </authorList>
    </citation>
    <scope>NUCLEOTIDE SEQUENCE [LARGE SCALE GENOMIC DNA]</scope>
    <source>
        <strain evidence="6">cv. Old Blush</strain>
    </source>
</reference>
<dbReference type="GO" id="GO:0042054">
    <property type="term" value="F:histone methyltransferase activity"/>
    <property type="evidence" value="ECO:0007669"/>
    <property type="project" value="InterPro"/>
</dbReference>
<comment type="caution">
    <text evidence="5">The sequence shown here is derived from an EMBL/GenBank/DDBJ whole genome shotgun (WGS) entry which is preliminary data.</text>
</comment>
<dbReference type="SMART" id="SM00468">
    <property type="entry name" value="PreSET"/>
    <property type="match status" value="1"/>
</dbReference>
<comment type="subcellular location">
    <subcellularLocation>
        <location evidence="1">Chromosome</location>
    </subcellularLocation>
</comment>
<dbReference type="GO" id="GO:0005694">
    <property type="term" value="C:chromosome"/>
    <property type="evidence" value="ECO:0007669"/>
    <property type="project" value="UniProtKB-SubCell"/>
</dbReference>
<evidence type="ECO:0000313" key="6">
    <source>
        <dbReference type="Proteomes" id="UP000238479"/>
    </source>
</evidence>
<feature type="compositionally biased region" description="Polar residues" evidence="3">
    <location>
        <begin position="239"/>
        <end position="252"/>
    </location>
</feature>
<dbReference type="STRING" id="74649.A0A2P6PES1"/>
<dbReference type="GO" id="GO:0005634">
    <property type="term" value="C:nucleus"/>
    <property type="evidence" value="ECO:0007669"/>
    <property type="project" value="InterPro"/>
</dbReference>
<keyword evidence="6" id="KW-1185">Reference proteome</keyword>
<dbReference type="PANTHER" id="PTHR46450">
    <property type="entry name" value="INACTIVE HISTONE-LYSINE N-METHYLTRANSFERASE SUVR1-RELATED"/>
    <property type="match status" value="1"/>
</dbReference>
<evidence type="ECO:0000256" key="3">
    <source>
        <dbReference type="SAM" id="MobiDB-lite"/>
    </source>
</evidence>
<dbReference type="InterPro" id="IPR046341">
    <property type="entry name" value="SET_dom_sf"/>
</dbReference>
<keyword evidence="2" id="KW-0158">Chromosome</keyword>
<dbReference type="Proteomes" id="UP000238479">
    <property type="component" value="Chromosome 7"/>
</dbReference>
<dbReference type="GO" id="GO:0032259">
    <property type="term" value="P:methylation"/>
    <property type="evidence" value="ECO:0007669"/>
    <property type="project" value="UniProtKB-KW"/>
</dbReference>
<dbReference type="GO" id="GO:0008270">
    <property type="term" value="F:zinc ion binding"/>
    <property type="evidence" value="ECO:0007669"/>
    <property type="project" value="InterPro"/>
</dbReference>
<dbReference type="InterPro" id="IPR018848">
    <property type="entry name" value="WIYLD_domain"/>
</dbReference>
<dbReference type="OrthoDB" id="308383at2759"/>
<dbReference type="Pfam" id="PF10440">
    <property type="entry name" value="WIYLD"/>
    <property type="match status" value="1"/>
</dbReference>
<dbReference type="CDD" id="cd10538">
    <property type="entry name" value="SET_SETDB-like"/>
    <property type="match status" value="1"/>
</dbReference>
<feature type="region of interest" description="Disordered" evidence="3">
    <location>
        <begin position="357"/>
        <end position="380"/>
    </location>
</feature>
<feature type="compositionally biased region" description="Polar residues" evidence="3">
    <location>
        <begin position="357"/>
        <end position="376"/>
    </location>
</feature>
<proteinExistence type="predicted"/>
<feature type="domain" description="SET" evidence="4">
    <location>
        <begin position="676"/>
        <end position="809"/>
    </location>
</feature>
<dbReference type="Gene3D" id="1.10.8.850">
    <property type="entry name" value="Histone-lysine N methyltransferase , C-terminal domain-like"/>
    <property type="match status" value="1"/>
</dbReference>
<feature type="region of interest" description="Disordered" evidence="3">
    <location>
        <begin position="234"/>
        <end position="284"/>
    </location>
</feature>
<dbReference type="PROSITE" id="PS50280">
    <property type="entry name" value="SET"/>
    <property type="match status" value="1"/>
</dbReference>
<organism evidence="5 6">
    <name type="scientific">Rosa chinensis</name>
    <name type="common">China rose</name>
    <dbReference type="NCBI Taxonomy" id="74649"/>
    <lineage>
        <taxon>Eukaryota</taxon>
        <taxon>Viridiplantae</taxon>
        <taxon>Streptophyta</taxon>
        <taxon>Embryophyta</taxon>
        <taxon>Tracheophyta</taxon>
        <taxon>Spermatophyta</taxon>
        <taxon>Magnoliopsida</taxon>
        <taxon>eudicotyledons</taxon>
        <taxon>Gunneridae</taxon>
        <taxon>Pentapetalae</taxon>
        <taxon>rosids</taxon>
        <taxon>fabids</taxon>
        <taxon>Rosales</taxon>
        <taxon>Rosaceae</taxon>
        <taxon>Rosoideae</taxon>
        <taxon>Rosoideae incertae sedis</taxon>
        <taxon>Rosa</taxon>
    </lineage>
</organism>
<dbReference type="SUPFAM" id="SSF82199">
    <property type="entry name" value="SET domain"/>
    <property type="match status" value="1"/>
</dbReference>